<feature type="domain" description="DUF4466" evidence="1">
    <location>
        <begin position="23"/>
        <end position="329"/>
    </location>
</feature>
<sequence>MKNTYILYLLGLLVVTFTGCKEKEYEVPTPKSDLQNDVIKRSLGPAIVGTDIEFAYAMALLPEQGKLSSATVTASIAGAAETYLDNKFYSTSSSGTEVGTVVGSASVNAENTTTVTYSPDVSAATLRYFYRVPEAARGKNVTFTFSVKATNGQTVSYTMGPYPVRSMDLKKNLVLTDATNCYLSIADMTVYDAAYAAANPAKIDMVYLYRVITGATFNHSLVAPTASAEYRPGITLPVGLGNKTKLIKAWDIRDAQLVIGTSVATSVFVDDVDLQQRNFADAPDFAINTRAESGVWVETADGKYRAYVYVNSVNNTTRQMTIGIKRLTMK</sequence>
<dbReference type="InterPro" id="IPR028072">
    <property type="entry name" value="DUF4466"/>
</dbReference>
<dbReference type="AlphaFoldDB" id="A0A1W2BYT7"/>
<dbReference type="PROSITE" id="PS51257">
    <property type="entry name" value="PROKAR_LIPOPROTEIN"/>
    <property type="match status" value="1"/>
</dbReference>
<gene>
    <name evidence="2" type="ORF">SAMN04488524_2758</name>
</gene>
<name>A0A1W2BYT7_9SPHI</name>
<dbReference type="EMBL" id="FWXT01000001">
    <property type="protein sequence ID" value="SMC78060.1"/>
    <property type="molecule type" value="Genomic_DNA"/>
</dbReference>
<dbReference type="CDD" id="cd07472">
    <property type="entry name" value="HmuY_like"/>
    <property type="match status" value="1"/>
</dbReference>
<evidence type="ECO:0000313" key="2">
    <source>
        <dbReference type="EMBL" id="SMC78060.1"/>
    </source>
</evidence>
<keyword evidence="3" id="KW-1185">Reference proteome</keyword>
<protein>
    <recommendedName>
        <fullName evidence="1">DUF4466 domain-containing protein</fullName>
    </recommendedName>
</protein>
<dbReference type="Pfam" id="PF14725">
    <property type="entry name" value="DUF4466"/>
    <property type="match status" value="1"/>
</dbReference>
<accession>A0A1W2BYT7</accession>
<organism evidence="2 3">
    <name type="scientific">Pedobacter africanus</name>
    <dbReference type="NCBI Taxonomy" id="151894"/>
    <lineage>
        <taxon>Bacteria</taxon>
        <taxon>Pseudomonadati</taxon>
        <taxon>Bacteroidota</taxon>
        <taxon>Sphingobacteriia</taxon>
        <taxon>Sphingobacteriales</taxon>
        <taxon>Sphingobacteriaceae</taxon>
        <taxon>Pedobacter</taxon>
    </lineage>
</organism>
<proteinExistence type="predicted"/>
<evidence type="ECO:0000259" key="1">
    <source>
        <dbReference type="Pfam" id="PF14725"/>
    </source>
</evidence>
<dbReference type="STRING" id="151894.SAMN04488524_2758"/>
<reference evidence="3" key="1">
    <citation type="submission" date="2017-04" db="EMBL/GenBank/DDBJ databases">
        <authorList>
            <person name="Varghese N."/>
            <person name="Submissions S."/>
        </authorList>
    </citation>
    <scope>NUCLEOTIDE SEQUENCE [LARGE SCALE GENOMIC DNA]</scope>
    <source>
        <strain evidence="3">DSM 12126</strain>
    </source>
</reference>
<dbReference type="OrthoDB" id="1045786at2"/>
<evidence type="ECO:0000313" key="3">
    <source>
        <dbReference type="Proteomes" id="UP000192756"/>
    </source>
</evidence>
<dbReference type="RefSeq" id="WP_084239396.1">
    <property type="nucleotide sequence ID" value="NZ_FWXT01000001.1"/>
</dbReference>
<dbReference type="Gene3D" id="2.60.40.3550">
    <property type="entry name" value="Domain of unknown function DUF4466"/>
    <property type="match status" value="1"/>
</dbReference>
<dbReference type="Proteomes" id="UP000192756">
    <property type="component" value="Unassembled WGS sequence"/>
</dbReference>